<proteinExistence type="predicted"/>
<sequence length="66" mass="6936">MSIIELFAPQTNKCGKPPHTLMPDGPLSTGRGGVVHLPCCGSGRHPARAFPAASVSSLKMLPAFMY</sequence>
<dbReference type="RefSeq" id="XP_062741325.1">
    <property type="nucleotide sequence ID" value="XM_062884215.1"/>
</dbReference>
<accession>A0ABR0G9B8</accession>
<dbReference type="GeneID" id="87904011"/>
<reference evidence="1 2" key="1">
    <citation type="journal article" date="2023" name="bioRxiv">
        <title>High-quality genome assemblies of four members of thePodospora anserinaspecies complex.</title>
        <authorList>
            <person name="Ament-Velasquez S.L."/>
            <person name="Vogan A.A."/>
            <person name="Wallerman O."/>
            <person name="Hartmann F."/>
            <person name="Gautier V."/>
            <person name="Silar P."/>
            <person name="Giraud T."/>
            <person name="Johannesson H."/>
        </authorList>
    </citation>
    <scope>NUCLEOTIDE SEQUENCE [LARGE SCALE GENOMIC DNA]</scope>
    <source>
        <strain evidence="1 2">CBS 415.72m</strain>
    </source>
</reference>
<evidence type="ECO:0000313" key="1">
    <source>
        <dbReference type="EMBL" id="KAK4652350.1"/>
    </source>
</evidence>
<keyword evidence="2" id="KW-1185">Reference proteome</keyword>
<protein>
    <submittedName>
        <fullName evidence="1">Uncharacterized protein</fullName>
    </submittedName>
</protein>
<comment type="caution">
    <text evidence="1">The sequence shown here is derived from an EMBL/GenBank/DDBJ whole genome shotgun (WGS) entry which is preliminary data.</text>
</comment>
<organism evidence="1 2">
    <name type="scientific">Podospora pseudocomata</name>
    <dbReference type="NCBI Taxonomy" id="2093779"/>
    <lineage>
        <taxon>Eukaryota</taxon>
        <taxon>Fungi</taxon>
        <taxon>Dikarya</taxon>
        <taxon>Ascomycota</taxon>
        <taxon>Pezizomycotina</taxon>
        <taxon>Sordariomycetes</taxon>
        <taxon>Sordariomycetidae</taxon>
        <taxon>Sordariales</taxon>
        <taxon>Podosporaceae</taxon>
        <taxon>Podospora</taxon>
    </lineage>
</organism>
<evidence type="ECO:0000313" key="2">
    <source>
        <dbReference type="Proteomes" id="UP001323405"/>
    </source>
</evidence>
<name>A0ABR0G9B8_9PEZI</name>
<gene>
    <name evidence="1" type="ORF">QC762_0102090</name>
</gene>
<dbReference type="EMBL" id="JAFFHA010000008">
    <property type="protein sequence ID" value="KAK4652350.1"/>
    <property type="molecule type" value="Genomic_DNA"/>
</dbReference>
<dbReference type="Proteomes" id="UP001323405">
    <property type="component" value="Unassembled WGS sequence"/>
</dbReference>